<dbReference type="GO" id="GO:0006412">
    <property type="term" value="P:translation"/>
    <property type="evidence" value="ECO:0007669"/>
    <property type="project" value="UniProtKB-UniRule"/>
</dbReference>
<evidence type="ECO:0000256" key="1">
    <source>
        <dbReference type="ARBA" id="ARBA00005589"/>
    </source>
</evidence>
<dbReference type="InterPro" id="IPR018275">
    <property type="entry name" value="Ribosomal_bS18_CS"/>
</dbReference>
<dbReference type="GO" id="GO:0005763">
    <property type="term" value="C:mitochondrial small ribosomal subunit"/>
    <property type="evidence" value="ECO:0007669"/>
    <property type="project" value="TreeGrafter"/>
</dbReference>
<gene>
    <name evidence="7 9" type="primary">rps18</name>
</gene>
<dbReference type="GO" id="GO:0009507">
    <property type="term" value="C:chloroplast"/>
    <property type="evidence" value="ECO:0007669"/>
    <property type="project" value="UniProtKB-SubCell"/>
</dbReference>
<keyword evidence="5 7" id="KW-0687">Ribonucleoprotein</keyword>
<evidence type="ECO:0000256" key="7">
    <source>
        <dbReference type="HAMAP-Rule" id="MF_00270"/>
    </source>
</evidence>
<dbReference type="AlphaFoldDB" id="A0AAU7LJS2"/>
<evidence type="ECO:0000256" key="8">
    <source>
        <dbReference type="RuleBase" id="RU003910"/>
    </source>
</evidence>
<evidence type="ECO:0000256" key="6">
    <source>
        <dbReference type="ARBA" id="ARBA00035266"/>
    </source>
</evidence>
<comment type="similarity">
    <text evidence="1 7 8">Belongs to the bacterial ribosomal protein bS18 family.</text>
</comment>
<evidence type="ECO:0000256" key="5">
    <source>
        <dbReference type="ARBA" id="ARBA00023274"/>
    </source>
</evidence>
<comment type="subunit">
    <text evidence="7">Part of the 30S ribosomal subunit.</text>
</comment>
<organism evidence="9">
    <name type="scientific">Streptosarcina moshanensis</name>
    <dbReference type="NCBI Taxonomy" id="3096259"/>
    <lineage>
        <taxon>Eukaryota</taxon>
        <taxon>Viridiplantae</taxon>
        <taxon>Streptophyta</taxon>
        <taxon>Klebsormidiophyceae</taxon>
        <taxon>Hormidiellales</taxon>
        <taxon>Hormidiellaceae</taxon>
        <taxon>Streptosarcina</taxon>
    </lineage>
</organism>
<keyword evidence="2 7" id="KW-0699">rRNA-binding</keyword>
<dbReference type="SUPFAM" id="SSF46911">
    <property type="entry name" value="Ribosomal protein S18"/>
    <property type="match status" value="1"/>
</dbReference>
<accession>A0AAU7LJS2</accession>
<dbReference type="InterPro" id="IPR001648">
    <property type="entry name" value="Ribosomal_bS18"/>
</dbReference>
<dbReference type="HAMAP" id="MF_00270">
    <property type="entry name" value="Ribosomal_bS18"/>
    <property type="match status" value="1"/>
</dbReference>
<comment type="subcellular location">
    <subcellularLocation>
        <location evidence="7">Plastid</location>
        <location evidence="7">Chloroplast</location>
    </subcellularLocation>
</comment>
<protein>
    <recommendedName>
        <fullName evidence="6 7">Small ribosomal subunit protein bS18c</fullName>
    </recommendedName>
</protein>
<dbReference type="PROSITE" id="PS00057">
    <property type="entry name" value="RIBOSOMAL_S18"/>
    <property type="match status" value="1"/>
</dbReference>
<dbReference type="PANTHER" id="PTHR13479:SF40">
    <property type="entry name" value="SMALL RIBOSOMAL SUBUNIT PROTEIN BS18M"/>
    <property type="match status" value="1"/>
</dbReference>
<dbReference type="GO" id="GO:0003735">
    <property type="term" value="F:structural constituent of ribosome"/>
    <property type="evidence" value="ECO:0007669"/>
    <property type="project" value="InterPro"/>
</dbReference>
<dbReference type="Pfam" id="PF01084">
    <property type="entry name" value="Ribosomal_S18"/>
    <property type="match status" value="1"/>
</dbReference>
<dbReference type="InterPro" id="IPR036870">
    <property type="entry name" value="Ribosomal_bS18_sf"/>
</dbReference>
<keyword evidence="9" id="KW-0934">Plastid</keyword>
<name>A0AAU7LJS2_9VIRI</name>
<keyword evidence="4 7" id="KW-0689">Ribosomal protein</keyword>
<dbReference type="PANTHER" id="PTHR13479">
    <property type="entry name" value="30S RIBOSOMAL PROTEIN S18"/>
    <property type="match status" value="1"/>
</dbReference>
<evidence type="ECO:0000256" key="2">
    <source>
        <dbReference type="ARBA" id="ARBA00022730"/>
    </source>
</evidence>
<dbReference type="Gene3D" id="4.10.640.10">
    <property type="entry name" value="Ribosomal protein S18"/>
    <property type="match status" value="1"/>
</dbReference>
<dbReference type="PRINTS" id="PR00974">
    <property type="entry name" value="RIBOSOMALS18"/>
</dbReference>
<proteinExistence type="inferred from homology"/>
<keyword evidence="9" id="KW-0150">Chloroplast</keyword>
<dbReference type="NCBIfam" id="TIGR00165">
    <property type="entry name" value="S18"/>
    <property type="match status" value="1"/>
</dbReference>
<evidence type="ECO:0000256" key="3">
    <source>
        <dbReference type="ARBA" id="ARBA00022884"/>
    </source>
</evidence>
<sequence>MTRQRPPMRASRRRFPPIKSGESIDYKNVDLLRRFVTEQGKIFSRRVNRLTAKQQRLMTTSIKRARLLALLPFLNHGS</sequence>
<geneLocation type="chloroplast" evidence="9"/>
<keyword evidence="3 7" id="KW-0694">RNA-binding</keyword>
<evidence type="ECO:0000313" key="9">
    <source>
        <dbReference type="EMBL" id="XBP29001.2"/>
    </source>
</evidence>
<dbReference type="EMBL" id="OR858607">
    <property type="protein sequence ID" value="XBP29001.2"/>
    <property type="molecule type" value="Genomic_DNA"/>
</dbReference>
<evidence type="ECO:0000256" key="4">
    <source>
        <dbReference type="ARBA" id="ARBA00022980"/>
    </source>
</evidence>
<reference evidence="9" key="1">
    <citation type="submission" date="2023-11" db="EMBL/GenBank/DDBJ databases">
        <authorList>
            <person name="Liu Y."/>
        </authorList>
    </citation>
    <scope>NUCLEOTIDE SEQUENCE</scope>
</reference>
<dbReference type="GO" id="GO:0070181">
    <property type="term" value="F:small ribosomal subunit rRNA binding"/>
    <property type="evidence" value="ECO:0007669"/>
    <property type="project" value="TreeGrafter"/>
</dbReference>
<dbReference type="FunFam" id="4.10.640.10:FF:000002">
    <property type="entry name" value="30S ribosomal protein S18, chloroplastic"/>
    <property type="match status" value="1"/>
</dbReference>